<evidence type="ECO:0000256" key="7">
    <source>
        <dbReference type="ARBA" id="ARBA00022664"/>
    </source>
</evidence>
<dbReference type="InterPro" id="IPR004843">
    <property type="entry name" value="Calcineurin-like_PHP"/>
</dbReference>
<dbReference type="InterPro" id="IPR000719">
    <property type="entry name" value="Prot_kinase_dom"/>
</dbReference>
<dbReference type="PANTHER" id="PTHR24058:SF103">
    <property type="entry name" value="SERINE_THREONINE-PROTEIN KINASE PRP4 HOMOLOG"/>
    <property type="match status" value="1"/>
</dbReference>
<dbReference type="SUPFAM" id="SSF56300">
    <property type="entry name" value="Metallo-dependent phosphatases"/>
    <property type="match status" value="1"/>
</dbReference>
<sequence length="852" mass="97468">MPAPGSGQSHRDLHRGGRRHERSDSRSRDHDHHRRDRSDPRRGVRDRRRREGGRRGGFRGRDEDADDGRRPRRRPARDPRRGGDRDIEEIRLSSGSDSENGDHGVEVISEDEEAIEAQAVALLEDDGWDEEDEAERRIQELRMKRQKLMNQLEKSGTALVQPNPKATQDTGGDSFKSEDPYYSEMKAEEEGQDGVKWKTAKSRSASQVDMFALEDNNALVKPPDMSGTTQDGLENPHLTDNWDDAEGYYRVQTSEVLDTRYQVFAYTGQGVFSNVVRARDLAKGGREVAIKIIRNNEIMHKAGLKELEMLRRINEADPDDKFHCLRLYRKFFHRQHLCLAFESLSMNLREILKKYGKHIGININAVRSYAQQLLLALKHLRRCNVIHADIKPDNILVNETKSILKLCDFGSASHVADSEITPYLISRFYRAPEIILGLKYDFAVDLWSFGATIYELFTGKIMFPGHSNNEMLKLFMELKGKVPNKLIKRGMFKNNHFDDSCTFMFLETDKVTQRDKTVAMPVVHKTRNLSKELFGEDQVTNEQSAKIVEMDVFARSLIDLCHLARGLIIQEPRLVKLKSPTYILGDLHGNFHDLICFEKVLWRMGPKLVPANFLFLGDYVDRGQFGVEVVAYLLAQKIAAPAKFHLLRGNHECRQIQKNFTFHRECIAKFGRDVGEKVWESINQVFDVMPIAAVIDGKIFCVHGGIPPPWMGGGLIASLDKVNKTIKSPEDEEPLVWEYLWNDPYRNEDNEPLPSEIKKQLGMNELDGFVGNYRRGTGHMFTDKALNEFLARNRLSHVIRAHEVKETGFSVQHRQRLITVFSSSKYCNGSNEAACVLADNNRIRLIRLDTAG</sequence>
<evidence type="ECO:0000256" key="3">
    <source>
        <dbReference type="ARBA" id="ARBA00022454"/>
    </source>
</evidence>
<keyword evidence="23" id="KW-0175">Coiled coil</keyword>
<feature type="compositionally biased region" description="Basic and acidic residues" evidence="24">
    <location>
        <begin position="9"/>
        <end position="43"/>
    </location>
</feature>
<evidence type="ECO:0000256" key="20">
    <source>
        <dbReference type="ARBA" id="ARBA00048659"/>
    </source>
</evidence>
<keyword evidence="22" id="KW-0378">Hydrolase</keyword>
<feature type="domain" description="Protein kinase" evidence="25">
    <location>
        <begin position="261"/>
        <end position="553"/>
    </location>
</feature>
<dbReference type="GO" id="GO:0106310">
    <property type="term" value="F:protein serine kinase activity"/>
    <property type="evidence" value="ECO:0007669"/>
    <property type="project" value="RHEA"/>
</dbReference>
<proteinExistence type="inferred from homology"/>
<dbReference type="Proteomes" id="UP000318571">
    <property type="component" value="Chromosome 9"/>
</dbReference>
<dbReference type="GO" id="GO:0004722">
    <property type="term" value="F:protein serine/threonine phosphatase activity"/>
    <property type="evidence" value="ECO:0007669"/>
    <property type="project" value="UniProtKB-EC"/>
</dbReference>
<protein>
    <recommendedName>
        <fullName evidence="22">Serine/threonine-protein phosphatase</fullName>
        <ecNumber evidence="22">3.1.3.16</ecNumber>
    </recommendedName>
</protein>
<evidence type="ECO:0000256" key="17">
    <source>
        <dbReference type="ARBA" id="ARBA00023242"/>
    </source>
</evidence>
<evidence type="ECO:0000256" key="6">
    <source>
        <dbReference type="ARBA" id="ARBA00022553"/>
    </source>
</evidence>
<dbReference type="InterPro" id="IPR044092">
    <property type="entry name" value="STKc_PRP4"/>
</dbReference>
<dbReference type="SMART" id="SM00156">
    <property type="entry name" value="PP2Ac"/>
    <property type="match status" value="1"/>
</dbReference>
<dbReference type="EMBL" id="VCGU01000009">
    <property type="protein sequence ID" value="TRY70976.1"/>
    <property type="molecule type" value="Genomic_DNA"/>
</dbReference>
<evidence type="ECO:0000256" key="12">
    <source>
        <dbReference type="ARBA" id="ARBA00022838"/>
    </source>
</evidence>
<evidence type="ECO:0000256" key="5">
    <source>
        <dbReference type="ARBA" id="ARBA00022527"/>
    </source>
</evidence>
<dbReference type="GO" id="GO:0045292">
    <property type="term" value="P:mRNA cis splicing, via spliceosome"/>
    <property type="evidence" value="ECO:0007669"/>
    <property type="project" value="InterPro"/>
</dbReference>
<keyword evidence="7" id="KW-0507">mRNA processing</keyword>
<evidence type="ECO:0000259" key="25">
    <source>
        <dbReference type="PROSITE" id="PS50011"/>
    </source>
</evidence>
<comment type="catalytic activity">
    <reaction evidence="21">
        <text>L-seryl-[protein] + ATP = O-phospho-L-seryl-[protein] + ADP + H(+)</text>
        <dbReference type="Rhea" id="RHEA:17989"/>
        <dbReference type="Rhea" id="RHEA-COMP:9863"/>
        <dbReference type="Rhea" id="RHEA-COMP:11604"/>
        <dbReference type="ChEBI" id="CHEBI:15378"/>
        <dbReference type="ChEBI" id="CHEBI:29999"/>
        <dbReference type="ChEBI" id="CHEBI:30616"/>
        <dbReference type="ChEBI" id="CHEBI:83421"/>
        <dbReference type="ChEBI" id="CHEBI:456216"/>
        <dbReference type="EC" id="2.7.11.1"/>
    </reaction>
    <physiologicalReaction direction="left-to-right" evidence="21">
        <dbReference type="Rhea" id="RHEA:17990"/>
    </physiologicalReaction>
</comment>
<dbReference type="GO" id="GO:0005681">
    <property type="term" value="C:spliceosomal complex"/>
    <property type="evidence" value="ECO:0007669"/>
    <property type="project" value="UniProtKB-KW"/>
</dbReference>
<gene>
    <name evidence="26" type="ORF">TCAL_02447</name>
</gene>
<feature type="region of interest" description="Disordered" evidence="24">
    <location>
        <begin position="1"/>
        <end position="107"/>
    </location>
</feature>
<dbReference type="Pfam" id="PF00149">
    <property type="entry name" value="Metallophos"/>
    <property type="match status" value="1"/>
</dbReference>
<dbReference type="Gene3D" id="3.30.200.20">
    <property type="entry name" value="Phosphorylase Kinase, domain 1"/>
    <property type="match status" value="1"/>
</dbReference>
<keyword evidence="27" id="KW-1185">Reference proteome</keyword>
<evidence type="ECO:0000256" key="13">
    <source>
        <dbReference type="ARBA" id="ARBA00022840"/>
    </source>
</evidence>
<dbReference type="EC" id="3.1.3.16" evidence="22"/>
<keyword evidence="8" id="KW-0808">Transferase</keyword>
<feature type="coiled-coil region" evidence="23">
    <location>
        <begin position="131"/>
        <end position="158"/>
    </location>
</feature>
<evidence type="ECO:0000256" key="8">
    <source>
        <dbReference type="ARBA" id="ARBA00022679"/>
    </source>
</evidence>
<keyword evidence="14" id="KW-0832">Ubl conjugation</keyword>
<evidence type="ECO:0000256" key="9">
    <source>
        <dbReference type="ARBA" id="ARBA00022728"/>
    </source>
</evidence>
<comment type="subunit">
    <text evidence="19">Interacts with CLK1 C-terminus. Associates with the U5 snRNP and NCOR1 deacetylase complexes. Identified in the spliceosome C complex.</text>
</comment>
<dbReference type="InterPro" id="IPR008271">
    <property type="entry name" value="Ser/Thr_kinase_AS"/>
</dbReference>
<comment type="similarity">
    <text evidence="18">Belongs to the protein kinase superfamily. CMGC Ser/Thr protein kinase family.</text>
</comment>
<evidence type="ECO:0000256" key="14">
    <source>
        <dbReference type="ARBA" id="ARBA00022843"/>
    </source>
</evidence>
<dbReference type="GO" id="GO:0004674">
    <property type="term" value="F:protein serine/threonine kinase activity"/>
    <property type="evidence" value="ECO:0007669"/>
    <property type="project" value="UniProtKB-KW"/>
</dbReference>
<evidence type="ECO:0000256" key="1">
    <source>
        <dbReference type="ARBA" id="ARBA00004123"/>
    </source>
</evidence>
<keyword evidence="9" id="KW-0747">Spliceosome</keyword>
<dbReference type="CDD" id="cd00144">
    <property type="entry name" value="MPP_PPP_family"/>
    <property type="match status" value="1"/>
</dbReference>
<keyword evidence="6" id="KW-0597">Phosphoprotein</keyword>
<comment type="catalytic activity">
    <reaction evidence="20">
        <text>L-threonyl-[protein] + ATP = O-phospho-L-threonyl-[protein] + ADP + H(+)</text>
        <dbReference type="Rhea" id="RHEA:46608"/>
        <dbReference type="Rhea" id="RHEA-COMP:11060"/>
        <dbReference type="Rhea" id="RHEA-COMP:11605"/>
        <dbReference type="ChEBI" id="CHEBI:15378"/>
        <dbReference type="ChEBI" id="CHEBI:30013"/>
        <dbReference type="ChEBI" id="CHEBI:30616"/>
        <dbReference type="ChEBI" id="CHEBI:61977"/>
        <dbReference type="ChEBI" id="CHEBI:456216"/>
        <dbReference type="EC" id="2.7.11.1"/>
    </reaction>
    <physiologicalReaction direction="left-to-right" evidence="20">
        <dbReference type="Rhea" id="RHEA:46609"/>
    </physiologicalReaction>
</comment>
<keyword evidence="3" id="KW-0158">Chromosome</keyword>
<dbReference type="InterPro" id="IPR029052">
    <property type="entry name" value="Metallo-depent_PP-like"/>
</dbReference>
<feature type="compositionally biased region" description="Basic and acidic residues" evidence="24">
    <location>
        <begin position="76"/>
        <end position="91"/>
    </location>
</feature>
<organism evidence="26 27">
    <name type="scientific">Tigriopus californicus</name>
    <name type="common">Marine copepod</name>
    <dbReference type="NCBI Taxonomy" id="6832"/>
    <lineage>
        <taxon>Eukaryota</taxon>
        <taxon>Metazoa</taxon>
        <taxon>Ecdysozoa</taxon>
        <taxon>Arthropoda</taxon>
        <taxon>Crustacea</taxon>
        <taxon>Multicrustacea</taxon>
        <taxon>Hexanauplia</taxon>
        <taxon>Copepoda</taxon>
        <taxon>Harpacticoida</taxon>
        <taxon>Harpacticidae</taxon>
        <taxon>Tigriopus</taxon>
    </lineage>
</organism>
<dbReference type="OMA" id="FAIDYIH"/>
<comment type="catalytic activity">
    <reaction evidence="22">
        <text>O-phospho-L-threonyl-[protein] + H2O = L-threonyl-[protein] + phosphate</text>
        <dbReference type="Rhea" id="RHEA:47004"/>
        <dbReference type="Rhea" id="RHEA-COMP:11060"/>
        <dbReference type="Rhea" id="RHEA-COMP:11605"/>
        <dbReference type="ChEBI" id="CHEBI:15377"/>
        <dbReference type="ChEBI" id="CHEBI:30013"/>
        <dbReference type="ChEBI" id="CHEBI:43474"/>
        <dbReference type="ChEBI" id="CHEBI:61977"/>
        <dbReference type="EC" id="3.1.3.16"/>
    </reaction>
</comment>
<dbReference type="GO" id="GO:0005524">
    <property type="term" value="F:ATP binding"/>
    <property type="evidence" value="ECO:0007669"/>
    <property type="project" value="UniProtKB-KW"/>
</dbReference>
<keyword evidence="11" id="KW-0418">Kinase</keyword>
<keyword evidence="4" id="KW-1017">Isopeptide bond</keyword>
<evidence type="ECO:0000313" key="27">
    <source>
        <dbReference type="Proteomes" id="UP000318571"/>
    </source>
</evidence>
<dbReference type="CDD" id="cd14135">
    <property type="entry name" value="STKc_PRP4"/>
    <property type="match status" value="1"/>
</dbReference>
<dbReference type="PROSITE" id="PS00125">
    <property type="entry name" value="SER_THR_PHOSPHATASE"/>
    <property type="match status" value="1"/>
</dbReference>
<dbReference type="FunFam" id="3.30.200.20:FF:000123">
    <property type="entry name" value="serine/threonine-protein kinase PRP4 homolog"/>
    <property type="match status" value="1"/>
</dbReference>
<dbReference type="Gene3D" id="1.10.510.10">
    <property type="entry name" value="Transferase(Phosphotransferase) domain 1"/>
    <property type="match status" value="1"/>
</dbReference>
<evidence type="ECO:0000256" key="4">
    <source>
        <dbReference type="ARBA" id="ARBA00022499"/>
    </source>
</evidence>
<evidence type="ECO:0000256" key="16">
    <source>
        <dbReference type="ARBA" id="ARBA00023187"/>
    </source>
</evidence>
<keyword evidence="15" id="KW-0007">Acetylation</keyword>
<dbReference type="GO" id="GO:0000776">
    <property type="term" value="C:kinetochore"/>
    <property type="evidence" value="ECO:0007669"/>
    <property type="project" value="UniProtKB-KW"/>
</dbReference>
<evidence type="ECO:0000256" key="19">
    <source>
        <dbReference type="ARBA" id="ARBA00046964"/>
    </source>
</evidence>
<dbReference type="SMART" id="SM00220">
    <property type="entry name" value="S_TKc"/>
    <property type="match status" value="1"/>
</dbReference>
<dbReference type="STRING" id="6832.A0A553NZV6"/>
<evidence type="ECO:0000256" key="18">
    <source>
        <dbReference type="ARBA" id="ARBA00023596"/>
    </source>
</evidence>
<dbReference type="InterPro" id="IPR006186">
    <property type="entry name" value="Ser/Thr-sp_prot-phosphatase"/>
</dbReference>
<evidence type="ECO:0000256" key="24">
    <source>
        <dbReference type="SAM" id="MobiDB-lite"/>
    </source>
</evidence>
<comment type="similarity">
    <text evidence="22">Belongs to the PPP phosphatase family.</text>
</comment>
<dbReference type="InterPro" id="IPR011009">
    <property type="entry name" value="Kinase-like_dom_sf"/>
</dbReference>
<evidence type="ECO:0000313" key="26">
    <source>
        <dbReference type="EMBL" id="TRY70976.1"/>
    </source>
</evidence>
<reference evidence="26 27" key="1">
    <citation type="journal article" date="2018" name="Nat. Ecol. Evol.">
        <title>Genomic signatures of mitonuclear coevolution across populations of Tigriopus californicus.</title>
        <authorList>
            <person name="Barreto F.S."/>
            <person name="Watson E.T."/>
            <person name="Lima T.G."/>
            <person name="Willett C.S."/>
            <person name="Edmands S."/>
            <person name="Li W."/>
            <person name="Burton R.S."/>
        </authorList>
    </citation>
    <scope>NUCLEOTIDE SEQUENCE [LARGE SCALE GENOMIC DNA]</scope>
    <source>
        <strain evidence="26 27">San Diego</strain>
    </source>
</reference>
<keyword evidence="5" id="KW-0723">Serine/threonine-protein kinase</keyword>
<dbReference type="PROSITE" id="PS50011">
    <property type="entry name" value="PROTEIN_KINASE_DOM"/>
    <property type="match status" value="1"/>
</dbReference>
<dbReference type="PRINTS" id="PR00114">
    <property type="entry name" value="STPHPHTASE"/>
</dbReference>
<dbReference type="PROSITE" id="PS00108">
    <property type="entry name" value="PROTEIN_KINASE_ST"/>
    <property type="match status" value="1"/>
</dbReference>
<evidence type="ECO:0000256" key="11">
    <source>
        <dbReference type="ARBA" id="ARBA00022777"/>
    </source>
</evidence>
<evidence type="ECO:0000256" key="22">
    <source>
        <dbReference type="RuleBase" id="RU004273"/>
    </source>
</evidence>
<name>A0A553NZV6_TIGCA</name>
<dbReference type="InterPro" id="IPR050494">
    <property type="entry name" value="Ser_Thr_dual-spec_kinase"/>
</dbReference>
<dbReference type="Pfam" id="PF00069">
    <property type="entry name" value="Pkinase"/>
    <property type="match status" value="1"/>
</dbReference>
<dbReference type="Gene3D" id="3.60.21.10">
    <property type="match status" value="1"/>
</dbReference>
<evidence type="ECO:0000256" key="2">
    <source>
        <dbReference type="ARBA" id="ARBA00004629"/>
    </source>
</evidence>
<dbReference type="PANTHER" id="PTHR24058">
    <property type="entry name" value="DUAL SPECIFICITY PROTEIN KINASE"/>
    <property type="match status" value="1"/>
</dbReference>
<comment type="subcellular location">
    <subcellularLocation>
        <location evidence="2">Chromosome</location>
        <location evidence="2">Centromere</location>
        <location evidence="2">Kinetochore</location>
    </subcellularLocation>
    <subcellularLocation>
        <location evidence="1">Nucleus</location>
    </subcellularLocation>
</comment>
<feature type="compositionally biased region" description="Basic residues" evidence="24">
    <location>
        <begin position="44"/>
        <end position="58"/>
    </location>
</feature>
<evidence type="ECO:0000256" key="10">
    <source>
        <dbReference type="ARBA" id="ARBA00022741"/>
    </source>
</evidence>
<keyword evidence="13" id="KW-0067">ATP-binding</keyword>
<comment type="caution">
    <text evidence="26">The sequence shown here is derived from an EMBL/GenBank/DDBJ whole genome shotgun (WGS) entry which is preliminary data.</text>
</comment>
<evidence type="ECO:0000256" key="21">
    <source>
        <dbReference type="ARBA" id="ARBA00048977"/>
    </source>
</evidence>
<dbReference type="AlphaFoldDB" id="A0A553NZV6"/>
<accession>A0A553NZV6</accession>
<evidence type="ECO:0000256" key="23">
    <source>
        <dbReference type="SAM" id="Coils"/>
    </source>
</evidence>
<dbReference type="SUPFAM" id="SSF56112">
    <property type="entry name" value="Protein kinase-like (PK-like)"/>
    <property type="match status" value="1"/>
</dbReference>
<keyword evidence="16" id="KW-0508">mRNA splicing</keyword>
<keyword evidence="12" id="KW-0995">Kinetochore</keyword>
<keyword evidence="10" id="KW-0547">Nucleotide-binding</keyword>
<evidence type="ECO:0000256" key="15">
    <source>
        <dbReference type="ARBA" id="ARBA00022990"/>
    </source>
</evidence>
<dbReference type="FunFam" id="1.10.510.10:FF:000078">
    <property type="entry name" value="Serine/threonine-protein kinase PRP4 homolog"/>
    <property type="match status" value="1"/>
</dbReference>
<keyword evidence="17" id="KW-0539">Nucleus</keyword>